<sequence length="405" mass="47432">MGMLKSELSFDQLMAQATLVAKQQDAALLERARQKRREDEERRRREERAMREKREAQELLAKKRELQEKKQRQLVEQKKQQKRQEKLVKPRSARPDPRTILPEKKKPVQMSFEDLMKKAKEQSLAKKENPTARKPSITTNTHTTAAKATTKSSATVHHGPSLYHRTKKPESKNDTSNNGQSTLSVRERAKLLVSEPPKKVIGQKRDKRSIAEVQRDIRHAKGIYSDDEEDRRKNDPRLMINKNKPTQRYQSSDAAIGRKRPLSPPRPAKKLDAPRRPVMSAPIPRMPFSGRPLDRNAAKLPVARRYRNDDDDEDDDLDSFIVDDDEEEDPYYKRKNSYSDEISKIFRYDRSRYANEPVFSDDDMEANASEVLREEKRSERIARREDLIEEQKELERLKRRKKNSA</sequence>
<reference evidence="4" key="1">
    <citation type="journal article" date="2016" name="Proc. Natl. Acad. Sci. U.S.A.">
        <title>Lipid metabolic changes in an early divergent fungus govern the establishment of a mutualistic symbiosis with endobacteria.</title>
        <authorList>
            <person name="Lastovetsky O.A."/>
            <person name="Gaspar M.L."/>
            <person name="Mondo S.J."/>
            <person name="LaButti K.M."/>
            <person name="Sandor L."/>
            <person name="Grigoriev I.V."/>
            <person name="Henry S.A."/>
            <person name="Pawlowska T.E."/>
        </authorList>
    </citation>
    <scope>NUCLEOTIDE SEQUENCE [LARGE SCALE GENOMIC DNA]</scope>
    <source>
        <strain evidence="4">ATCC 52814</strain>
    </source>
</reference>
<dbReference type="PANTHER" id="PTHR22691">
    <property type="entry name" value="YEAST SPT2-RELATED"/>
    <property type="match status" value="1"/>
</dbReference>
<proteinExistence type="inferred from homology"/>
<feature type="compositionally biased region" description="Acidic residues" evidence="3">
    <location>
        <begin position="309"/>
        <end position="328"/>
    </location>
</feature>
<feature type="compositionally biased region" description="Polar residues" evidence="3">
    <location>
        <begin position="243"/>
        <end position="253"/>
    </location>
</feature>
<dbReference type="GO" id="GO:0042393">
    <property type="term" value="F:histone binding"/>
    <property type="evidence" value="ECO:0007669"/>
    <property type="project" value="TreeGrafter"/>
</dbReference>
<keyword evidence="2" id="KW-0175">Coiled coil</keyword>
<dbReference type="AlphaFoldDB" id="A0A1X0QW07"/>
<feature type="compositionally biased region" description="Basic and acidic residues" evidence="3">
    <location>
        <begin position="208"/>
        <end position="219"/>
    </location>
</feature>
<feature type="compositionally biased region" description="Basic and acidic residues" evidence="3">
    <location>
        <begin position="31"/>
        <end position="106"/>
    </location>
</feature>
<evidence type="ECO:0000256" key="2">
    <source>
        <dbReference type="ARBA" id="ARBA00023054"/>
    </source>
</evidence>
<dbReference type="EMBL" id="KV921987">
    <property type="protein sequence ID" value="ORE03908.1"/>
    <property type="molecule type" value="Genomic_DNA"/>
</dbReference>
<dbReference type="Pfam" id="PF08243">
    <property type="entry name" value="SPT2"/>
    <property type="match status" value="1"/>
</dbReference>
<feature type="compositionally biased region" description="Basic and acidic residues" evidence="3">
    <location>
        <begin position="114"/>
        <end position="131"/>
    </location>
</feature>
<evidence type="ECO:0000313" key="4">
    <source>
        <dbReference type="EMBL" id="ORE03908.1"/>
    </source>
</evidence>
<gene>
    <name evidence="4" type="ORF">BCV72DRAFT_251568</name>
</gene>
<organism evidence="4">
    <name type="scientific">Rhizopus microsporus var. microsporus</name>
    <dbReference type="NCBI Taxonomy" id="86635"/>
    <lineage>
        <taxon>Eukaryota</taxon>
        <taxon>Fungi</taxon>
        <taxon>Fungi incertae sedis</taxon>
        <taxon>Mucoromycota</taxon>
        <taxon>Mucoromycotina</taxon>
        <taxon>Mucoromycetes</taxon>
        <taxon>Mucorales</taxon>
        <taxon>Mucorineae</taxon>
        <taxon>Rhizopodaceae</taxon>
        <taxon>Rhizopus</taxon>
    </lineage>
</organism>
<feature type="compositionally biased region" description="Polar residues" evidence="3">
    <location>
        <begin position="174"/>
        <end position="184"/>
    </location>
</feature>
<feature type="region of interest" description="Disordered" evidence="3">
    <location>
        <begin position="31"/>
        <end position="328"/>
    </location>
</feature>
<dbReference type="InterPro" id="IPR013256">
    <property type="entry name" value="Chromatin_SPT2"/>
</dbReference>
<feature type="compositionally biased region" description="Low complexity" evidence="3">
    <location>
        <begin position="138"/>
        <end position="155"/>
    </location>
</feature>
<dbReference type="PANTHER" id="PTHR22691:SF8">
    <property type="entry name" value="PROTEIN SPT2 HOMOLOG"/>
    <property type="match status" value="1"/>
</dbReference>
<evidence type="ECO:0000256" key="3">
    <source>
        <dbReference type="SAM" id="MobiDB-lite"/>
    </source>
</evidence>
<dbReference type="OrthoDB" id="6259853at2759"/>
<dbReference type="GO" id="GO:0003677">
    <property type="term" value="F:DNA binding"/>
    <property type="evidence" value="ECO:0007669"/>
    <property type="project" value="TreeGrafter"/>
</dbReference>
<dbReference type="SMART" id="SM00784">
    <property type="entry name" value="SPT2"/>
    <property type="match status" value="1"/>
</dbReference>
<accession>A0A1X0QW07</accession>
<evidence type="ECO:0000256" key="1">
    <source>
        <dbReference type="ARBA" id="ARBA00006461"/>
    </source>
</evidence>
<dbReference type="Proteomes" id="UP000242414">
    <property type="component" value="Unassembled WGS sequence"/>
</dbReference>
<protein>
    <submittedName>
        <fullName evidence="4">SPT2-domain-containing protein</fullName>
    </submittedName>
</protein>
<dbReference type="GO" id="GO:0005730">
    <property type="term" value="C:nucleolus"/>
    <property type="evidence" value="ECO:0007669"/>
    <property type="project" value="TreeGrafter"/>
</dbReference>
<name>A0A1X0QW07_RHIZD</name>
<comment type="similarity">
    <text evidence="1">Belongs to the SPT2 family.</text>
</comment>
<dbReference type="GO" id="GO:0006334">
    <property type="term" value="P:nucleosome assembly"/>
    <property type="evidence" value="ECO:0007669"/>
    <property type="project" value="TreeGrafter"/>
</dbReference>
<dbReference type="VEuPathDB" id="FungiDB:BCV72DRAFT_251568"/>
<dbReference type="GO" id="GO:0006360">
    <property type="term" value="P:transcription by RNA polymerase I"/>
    <property type="evidence" value="ECO:0007669"/>
    <property type="project" value="TreeGrafter"/>
</dbReference>